<feature type="transmembrane region" description="Helical" evidence="1">
    <location>
        <begin position="34"/>
        <end position="54"/>
    </location>
</feature>
<evidence type="ECO:0000256" key="1">
    <source>
        <dbReference type="SAM" id="Phobius"/>
    </source>
</evidence>
<keyword evidence="3" id="KW-1185">Reference proteome</keyword>
<gene>
    <name evidence="2" type="ordered locus">Ftrac_2325</name>
</gene>
<sequence length="67" mass="7519">MKLSKPVYLFILIIFLNRPASVWAHTGVDTHAGMLSNIIAIGIVMLSIAIYLLIDQGRRNKTPRNKN</sequence>
<keyword evidence="1" id="KW-0812">Transmembrane</keyword>
<evidence type="ECO:0000313" key="3">
    <source>
        <dbReference type="Proteomes" id="UP000008720"/>
    </source>
</evidence>
<dbReference type="EMBL" id="CP002349">
    <property type="protein sequence ID" value="ADR22303.1"/>
    <property type="molecule type" value="Genomic_DNA"/>
</dbReference>
<dbReference type="STRING" id="643867.Ftrac_2325"/>
<evidence type="ECO:0000313" key="2">
    <source>
        <dbReference type="EMBL" id="ADR22303.1"/>
    </source>
</evidence>
<dbReference type="OrthoDB" id="9939751at2"/>
<reference evidence="2 3" key="1">
    <citation type="journal article" date="2011" name="Stand. Genomic Sci.">
        <title>Complete genome sequence of Marivirga tractuosa type strain (H-43).</title>
        <authorList>
            <person name="Pagani I."/>
            <person name="Chertkov O."/>
            <person name="Lapidus A."/>
            <person name="Lucas S."/>
            <person name="Del Rio T.G."/>
            <person name="Tice H."/>
            <person name="Copeland A."/>
            <person name="Cheng J.F."/>
            <person name="Nolan M."/>
            <person name="Saunders E."/>
            <person name="Pitluck S."/>
            <person name="Held B."/>
            <person name="Goodwin L."/>
            <person name="Liolios K."/>
            <person name="Ovchinikova G."/>
            <person name="Ivanova N."/>
            <person name="Mavromatis K."/>
            <person name="Pati A."/>
            <person name="Chen A."/>
            <person name="Palaniappan K."/>
            <person name="Land M."/>
            <person name="Hauser L."/>
            <person name="Jeffries C.D."/>
            <person name="Detter J.C."/>
            <person name="Han C."/>
            <person name="Tapia R."/>
            <person name="Ngatchou-Djao O.D."/>
            <person name="Rohde M."/>
            <person name="Goker M."/>
            <person name="Spring S."/>
            <person name="Sikorski J."/>
            <person name="Woyke T."/>
            <person name="Bristow J."/>
            <person name="Eisen J.A."/>
            <person name="Markowitz V."/>
            <person name="Hugenholtz P."/>
            <person name="Klenk H.P."/>
            <person name="Kyrpides N.C."/>
        </authorList>
    </citation>
    <scope>NUCLEOTIDE SEQUENCE [LARGE SCALE GENOMIC DNA]</scope>
    <source>
        <strain evidence="3">ATCC 23168 / DSM 4126 / NBRC 15989 / NCIMB 1408 / VKM B-1430 / H-43</strain>
    </source>
</reference>
<accession>E4TLJ9</accession>
<dbReference type="HOGENOM" id="CLU_2807416_0_0_10"/>
<keyword evidence="1" id="KW-1133">Transmembrane helix</keyword>
<organism evidence="2 3">
    <name type="scientific">Marivirga tractuosa (strain ATCC 23168 / DSM 4126 / NBRC 15989 / NCIMB 1408 / VKM B-1430 / H-43)</name>
    <name type="common">Microscilla tractuosa</name>
    <name type="synonym">Flexibacter tractuosus</name>
    <dbReference type="NCBI Taxonomy" id="643867"/>
    <lineage>
        <taxon>Bacteria</taxon>
        <taxon>Pseudomonadati</taxon>
        <taxon>Bacteroidota</taxon>
        <taxon>Cytophagia</taxon>
        <taxon>Cytophagales</taxon>
        <taxon>Marivirgaceae</taxon>
        <taxon>Marivirga</taxon>
    </lineage>
</organism>
<keyword evidence="1" id="KW-0472">Membrane</keyword>
<dbReference type="KEGG" id="mtt:Ftrac_2325"/>
<dbReference type="Proteomes" id="UP000008720">
    <property type="component" value="Chromosome"/>
</dbReference>
<dbReference type="RefSeq" id="WP_013454446.1">
    <property type="nucleotide sequence ID" value="NC_014759.1"/>
</dbReference>
<name>E4TLJ9_MARTH</name>
<proteinExistence type="predicted"/>
<protein>
    <submittedName>
        <fullName evidence="2">Uncharacterized protein</fullName>
    </submittedName>
</protein>
<dbReference type="AlphaFoldDB" id="E4TLJ9"/>